<evidence type="ECO:0000313" key="2">
    <source>
        <dbReference type="Proteomes" id="UP001230807"/>
    </source>
</evidence>
<reference evidence="1 2" key="1">
    <citation type="submission" date="2023-06" db="EMBL/GenBank/DDBJ databases">
        <title>Influencing factors and mechanism of Cr(VI) reduction by facultative anaerobic Exiguobacterium sp. PY14.</title>
        <authorList>
            <person name="Zou L."/>
        </authorList>
    </citation>
    <scope>NUCLEOTIDE SEQUENCE [LARGE SCALE GENOMIC DNA]</scope>
    <source>
        <strain evidence="1 2">PY14</strain>
    </source>
</reference>
<dbReference type="EMBL" id="JASWER010000007">
    <property type="protein sequence ID" value="MDL5377290.1"/>
    <property type="molecule type" value="Genomic_DNA"/>
</dbReference>
<gene>
    <name evidence="1" type="ORF">QR695_09770</name>
</gene>
<evidence type="ECO:0000313" key="1">
    <source>
        <dbReference type="EMBL" id="MDL5377290.1"/>
    </source>
</evidence>
<accession>A0ABT7MQ04</accession>
<organism evidence="1 2">
    <name type="scientific">Exiguobacterium mexicanum</name>
    <dbReference type="NCBI Taxonomy" id="340146"/>
    <lineage>
        <taxon>Bacteria</taxon>
        <taxon>Bacillati</taxon>
        <taxon>Bacillota</taxon>
        <taxon>Bacilli</taxon>
        <taxon>Bacillales</taxon>
        <taxon>Bacillales Family XII. Incertae Sedis</taxon>
        <taxon>Exiguobacterium</taxon>
    </lineage>
</organism>
<proteinExistence type="predicted"/>
<comment type="caution">
    <text evidence="1">The sequence shown here is derived from an EMBL/GenBank/DDBJ whole genome shotgun (WGS) entry which is preliminary data.</text>
</comment>
<dbReference type="Proteomes" id="UP001230807">
    <property type="component" value="Unassembled WGS sequence"/>
</dbReference>
<dbReference type="RefSeq" id="WP_021067671.1">
    <property type="nucleotide sequence ID" value="NZ_CP183077.1"/>
</dbReference>
<name>A0ABT7MQ04_9BACL</name>
<protein>
    <submittedName>
        <fullName evidence="1">Uncharacterized protein</fullName>
    </submittedName>
</protein>
<keyword evidence="2" id="KW-1185">Reference proteome</keyword>
<sequence length="57" mass="6611">MKKVEHSDSIYQQIRERATSMNRKHQQELGTSILIHDIAMELHCSDELVLESLEFAA</sequence>